<dbReference type="AlphaFoldDB" id="A0A2M8LGR6"/>
<organism evidence="3 4">
    <name type="scientific">Candidatus Uhrbacteria bacterium CG10_big_fil_rev_8_21_14_0_10_48_16</name>
    <dbReference type="NCBI Taxonomy" id="1975038"/>
    <lineage>
        <taxon>Bacteria</taxon>
        <taxon>Candidatus Uhriibacteriota</taxon>
    </lineage>
</organism>
<evidence type="ECO:0000313" key="3">
    <source>
        <dbReference type="EMBL" id="PJE76639.1"/>
    </source>
</evidence>
<feature type="region of interest" description="Disordered" evidence="2">
    <location>
        <begin position="133"/>
        <end position="160"/>
    </location>
</feature>
<sequence>MENHLNRVLNLVRKTGDTMVVVDKDGDDAFVVMDLDQYEMMLDAQMSYENDWQDEDFEEPVEIEPEHVTQPAQGPDIWNVMQKAEEKGETWDIDQLSEGEFAELEKQYQAFANRHVEEAIEEVQTELPVEKVVEQKNPENEKNQIDDEYGEEQFYLEPVE</sequence>
<dbReference type="SUPFAM" id="SSF143120">
    <property type="entry name" value="YefM-like"/>
    <property type="match status" value="1"/>
</dbReference>
<evidence type="ECO:0000313" key="4">
    <source>
        <dbReference type="Proteomes" id="UP000231436"/>
    </source>
</evidence>
<dbReference type="EMBL" id="PFEU01000017">
    <property type="protein sequence ID" value="PJE76639.1"/>
    <property type="molecule type" value="Genomic_DNA"/>
</dbReference>
<comment type="caution">
    <text evidence="3">The sequence shown here is derived from an EMBL/GenBank/DDBJ whole genome shotgun (WGS) entry which is preliminary data.</text>
</comment>
<proteinExistence type="inferred from homology"/>
<gene>
    <name evidence="3" type="ORF">COV05_03595</name>
</gene>
<evidence type="ECO:0000256" key="1">
    <source>
        <dbReference type="ARBA" id="ARBA00009981"/>
    </source>
</evidence>
<accession>A0A2M8LGR6</accession>
<protein>
    <recommendedName>
        <fullName evidence="5">Antitoxin</fullName>
    </recommendedName>
</protein>
<evidence type="ECO:0008006" key="5">
    <source>
        <dbReference type="Google" id="ProtNLM"/>
    </source>
</evidence>
<dbReference type="Proteomes" id="UP000231436">
    <property type="component" value="Unassembled WGS sequence"/>
</dbReference>
<feature type="compositionally biased region" description="Basic and acidic residues" evidence="2">
    <location>
        <begin position="133"/>
        <end position="145"/>
    </location>
</feature>
<dbReference type="InterPro" id="IPR036165">
    <property type="entry name" value="YefM-like_sf"/>
</dbReference>
<reference evidence="4" key="1">
    <citation type="submission" date="2017-09" db="EMBL/GenBank/DDBJ databases">
        <title>Depth-based differentiation of microbial function through sediment-hosted aquifers and enrichment of novel symbionts in the deep terrestrial subsurface.</title>
        <authorList>
            <person name="Probst A.J."/>
            <person name="Ladd B."/>
            <person name="Jarett J.K."/>
            <person name="Geller-Mcgrath D.E."/>
            <person name="Sieber C.M.K."/>
            <person name="Emerson J.B."/>
            <person name="Anantharaman K."/>
            <person name="Thomas B.C."/>
            <person name="Malmstrom R."/>
            <person name="Stieglmeier M."/>
            <person name="Klingl A."/>
            <person name="Woyke T."/>
            <person name="Ryan C.M."/>
            <person name="Banfield J.F."/>
        </authorList>
    </citation>
    <scope>NUCLEOTIDE SEQUENCE [LARGE SCALE GENOMIC DNA]</scope>
</reference>
<name>A0A2M8LGR6_9BACT</name>
<comment type="similarity">
    <text evidence="1">Belongs to the phD/YefM antitoxin family.</text>
</comment>
<evidence type="ECO:0000256" key="2">
    <source>
        <dbReference type="SAM" id="MobiDB-lite"/>
    </source>
</evidence>